<dbReference type="KEGG" id="mcn:Mcup_1971"/>
<name>F4G1R6_METCR</name>
<organism evidence="3 4">
    <name type="scientific">Metallosphaera cuprina (strain Ar-4)</name>
    <dbReference type="NCBI Taxonomy" id="1006006"/>
    <lineage>
        <taxon>Archaea</taxon>
        <taxon>Thermoproteota</taxon>
        <taxon>Thermoprotei</taxon>
        <taxon>Sulfolobales</taxon>
        <taxon>Sulfolobaceae</taxon>
        <taxon>Metallosphaera</taxon>
    </lineage>
</organism>
<dbReference type="SUPFAM" id="SSF50475">
    <property type="entry name" value="FMN-binding split barrel"/>
    <property type="match status" value="1"/>
</dbReference>
<evidence type="ECO:0000259" key="1">
    <source>
        <dbReference type="Pfam" id="PF04289"/>
    </source>
</evidence>
<evidence type="ECO:0008006" key="5">
    <source>
        <dbReference type="Google" id="ProtNLM"/>
    </source>
</evidence>
<dbReference type="HOGENOM" id="CLU_1406014_0_0_2"/>
<dbReference type="PATRIC" id="fig|1006006.8.peg.1974"/>
<reference evidence="3 4" key="1">
    <citation type="journal article" date="2011" name="J. Bacteriol.">
        <title>Complete genome sequence of Metallosphaera cuprina, a metal sulfide-oxidizing archaeon from a hot spring.</title>
        <authorList>
            <person name="Liu L.J."/>
            <person name="You X.Y."/>
            <person name="Zheng H."/>
            <person name="Wang S."/>
            <person name="Jiang C.Y."/>
            <person name="Liu S.J."/>
        </authorList>
    </citation>
    <scope>NUCLEOTIDE SEQUENCE [LARGE SCALE GENOMIC DNA]</scope>
    <source>
        <strain evidence="3 4">Ar-4</strain>
    </source>
</reference>
<protein>
    <recommendedName>
        <fullName evidence="5">DUF447 family protein</fullName>
    </recommendedName>
</protein>
<dbReference type="AlphaFoldDB" id="F4G1R6"/>
<dbReference type="InterPro" id="IPR012349">
    <property type="entry name" value="Split_barrel_FMN-bd"/>
</dbReference>
<dbReference type="InterPro" id="IPR007386">
    <property type="entry name" value="DUF447_N"/>
</dbReference>
<dbReference type="Proteomes" id="UP000007812">
    <property type="component" value="Chromosome"/>
</dbReference>
<dbReference type="Pfam" id="PF20766">
    <property type="entry name" value="DUF447_C"/>
    <property type="match status" value="1"/>
</dbReference>
<dbReference type="EMBL" id="CP002656">
    <property type="protein sequence ID" value="AEB96073.1"/>
    <property type="molecule type" value="Genomic_DNA"/>
</dbReference>
<dbReference type="InterPro" id="IPR049288">
    <property type="entry name" value="DUF447_C"/>
</dbReference>
<sequence>MITSNLNVFPHKGIYEVLLGTSGISDNVSPIGLRFFDDIRVRLYPGSMTLRNITLYPYCSIHISQDPTLFYLGLSGKLKGSSVSYGLPIVDAINCILIAKCSQISLGVPSEFSLIFIEELGSCTERALSRGDGLFIDLLVHITRIDLLPEIEAKKLLDIIKYEIGVINRTSPHLSEYVNEISESLKSKGYKLD</sequence>
<evidence type="ECO:0000259" key="2">
    <source>
        <dbReference type="Pfam" id="PF20766"/>
    </source>
</evidence>
<evidence type="ECO:0000313" key="4">
    <source>
        <dbReference type="Proteomes" id="UP000007812"/>
    </source>
</evidence>
<dbReference type="eggNOG" id="arCOG04458">
    <property type="taxonomic scope" value="Archaea"/>
</dbReference>
<accession>F4G1R6</accession>
<dbReference type="Pfam" id="PF04289">
    <property type="entry name" value="DUF447_N"/>
    <property type="match status" value="1"/>
</dbReference>
<keyword evidence="4" id="KW-1185">Reference proteome</keyword>
<dbReference type="Gene3D" id="2.30.110.10">
    <property type="entry name" value="Electron Transport, Fmn-binding Protein, Chain A"/>
    <property type="match status" value="1"/>
</dbReference>
<feature type="domain" description="DUF447" evidence="2">
    <location>
        <begin position="129"/>
        <end position="175"/>
    </location>
</feature>
<proteinExistence type="predicted"/>
<evidence type="ECO:0000313" key="3">
    <source>
        <dbReference type="EMBL" id="AEB96073.1"/>
    </source>
</evidence>
<feature type="domain" description="DUF447" evidence="1">
    <location>
        <begin position="15"/>
        <end position="104"/>
    </location>
</feature>
<gene>
    <name evidence="3" type="ordered locus">Mcup_1971</name>
</gene>
<dbReference type="STRING" id="1006006.Mcup_1971"/>